<dbReference type="EMBL" id="CP121689">
    <property type="protein sequence ID" value="WZL76234.1"/>
    <property type="molecule type" value="Genomic_DNA"/>
</dbReference>
<keyword evidence="4" id="KW-0255">Endonuclease</keyword>
<dbReference type="Gene3D" id="3.30.230.10">
    <property type="match status" value="1"/>
</dbReference>
<dbReference type="Pfam" id="PF00825">
    <property type="entry name" value="Ribonuclease_P"/>
    <property type="match status" value="1"/>
</dbReference>
<evidence type="ECO:0000256" key="4">
    <source>
        <dbReference type="ARBA" id="ARBA00022759"/>
    </source>
</evidence>
<gene>
    <name evidence="8" type="primary">rnpA</name>
    <name evidence="8" type="ORF">QBE54_00440</name>
</gene>
<evidence type="ECO:0000256" key="7">
    <source>
        <dbReference type="NCBIfam" id="TIGR00188"/>
    </source>
</evidence>
<keyword evidence="9" id="KW-1185">Reference proteome</keyword>
<evidence type="ECO:0000256" key="3">
    <source>
        <dbReference type="ARBA" id="ARBA00022722"/>
    </source>
</evidence>
<dbReference type="InterPro" id="IPR000100">
    <property type="entry name" value="RNase_P"/>
</dbReference>
<keyword evidence="6" id="KW-0694">RNA-binding</keyword>
<dbReference type="InterPro" id="IPR020539">
    <property type="entry name" value="RNase_P_CS"/>
</dbReference>
<dbReference type="GO" id="GO:0004526">
    <property type="term" value="F:ribonuclease P activity"/>
    <property type="evidence" value="ECO:0007669"/>
    <property type="project" value="UniProtKB-EC"/>
</dbReference>
<evidence type="ECO:0000256" key="6">
    <source>
        <dbReference type="ARBA" id="ARBA00022884"/>
    </source>
</evidence>
<protein>
    <recommendedName>
        <fullName evidence="7">Ribonuclease P protein component</fullName>
        <ecNumber evidence="7">3.1.26.5</ecNumber>
    </recommendedName>
</protein>
<sequence>METLRKKKDFDRVFCEGRKVDLPPIRMWFLQKESGSLRVCFVGRSKKAVRRNRIRRRLREAFRQYFYDRFREKPVDVIFFSDERLLSEDFKTIVEKMARLLDENLCGQGELL</sequence>
<evidence type="ECO:0000313" key="8">
    <source>
        <dbReference type="EMBL" id="WZL76234.1"/>
    </source>
</evidence>
<dbReference type="PANTHER" id="PTHR33992:SF1">
    <property type="entry name" value="RIBONUCLEASE P PROTEIN COMPONENT"/>
    <property type="match status" value="1"/>
</dbReference>
<dbReference type="PROSITE" id="PS00648">
    <property type="entry name" value="RIBONUCLEASE_P"/>
    <property type="match status" value="1"/>
</dbReference>
<proteinExistence type="predicted"/>
<evidence type="ECO:0000256" key="5">
    <source>
        <dbReference type="ARBA" id="ARBA00022801"/>
    </source>
</evidence>
<dbReference type="NCBIfam" id="TIGR00188">
    <property type="entry name" value="rnpA"/>
    <property type="match status" value="1"/>
</dbReference>
<organism evidence="8 9">
    <name type="scientific">Thermatribacter velox</name>
    <dbReference type="NCBI Taxonomy" id="3039681"/>
    <lineage>
        <taxon>Bacteria</taxon>
        <taxon>Pseudomonadati</taxon>
        <taxon>Atribacterota</taxon>
        <taxon>Atribacteria</taxon>
        <taxon>Atribacterales</taxon>
        <taxon>Thermatribacteraceae</taxon>
        <taxon>Thermatribacter</taxon>
    </lineage>
</organism>
<name>A0ABZ2YEG8_9BACT</name>
<dbReference type="InterPro" id="IPR020568">
    <property type="entry name" value="Ribosomal_Su5_D2-typ_SF"/>
</dbReference>
<evidence type="ECO:0000256" key="1">
    <source>
        <dbReference type="ARBA" id="ARBA00002663"/>
    </source>
</evidence>
<keyword evidence="5 8" id="KW-0378">Hydrolase</keyword>
<reference evidence="8 9" key="1">
    <citation type="submission" date="2023-03" db="EMBL/GenBank/DDBJ databases">
        <title>Novel Species.</title>
        <authorList>
            <person name="Ma S."/>
        </authorList>
    </citation>
    <scope>NUCLEOTIDE SEQUENCE [LARGE SCALE GENOMIC DNA]</scope>
    <source>
        <strain evidence="8 9">B11</strain>
    </source>
</reference>
<comment type="function">
    <text evidence="1">RNaseP catalyzes the removal of the 5'-leader sequence from pre-tRNA to produce the mature 5'-terminus. It can also cleave other RNA substrates such as 4.5S RNA. The protein component plays an auxiliary but essential role in vivo by binding to the 5'-leader sequence and broadening the substrate specificity of the ribozyme.</text>
</comment>
<evidence type="ECO:0000256" key="2">
    <source>
        <dbReference type="ARBA" id="ARBA00022694"/>
    </source>
</evidence>
<dbReference type="EC" id="3.1.26.5" evidence="7"/>
<accession>A0ABZ2YEG8</accession>
<dbReference type="PANTHER" id="PTHR33992">
    <property type="entry name" value="RIBONUCLEASE P PROTEIN COMPONENT"/>
    <property type="match status" value="1"/>
</dbReference>
<keyword evidence="3" id="KW-0540">Nuclease</keyword>
<keyword evidence="2" id="KW-0819">tRNA processing</keyword>
<dbReference type="Proteomes" id="UP001461341">
    <property type="component" value="Chromosome"/>
</dbReference>
<dbReference type="InterPro" id="IPR014721">
    <property type="entry name" value="Ribsml_uS5_D2-typ_fold_subgr"/>
</dbReference>
<evidence type="ECO:0000313" key="9">
    <source>
        <dbReference type="Proteomes" id="UP001461341"/>
    </source>
</evidence>
<dbReference type="RefSeq" id="WP_369018392.1">
    <property type="nucleotide sequence ID" value="NZ_CP121689.1"/>
</dbReference>
<dbReference type="SUPFAM" id="SSF54211">
    <property type="entry name" value="Ribosomal protein S5 domain 2-like"/>
    <property type="match status" value="1"/>
</dbReference>